<dbReference type="OrthoDB" id="6627978at2"/>
<reference evidence="1 2" key="1">
    <citation type="submission" date="2014-09" db="EMBL/GenBank/DDBJ databases">
        <title>Whole genome shotgun sequence of Escherichia vulneris NBRC 102420.</title>
        <authorList>
            <person name="Yoshida Y."/>
            <person name="Hosoyama A."/>
            <person name="Tsuchikane K."/>
            <person name="Ohji S."/>
            <person name="Ichikawa N."/>
            <person name="Kimura A."/>
            <person name="Yamazoe A."/>
            <person name="Ezaki T."/>
            <person name="Fujita N."/>
        </authorList>
    </citation>
    <scope>NUCLEOTIDE SEQUENCE [LARGE SCALE GENOMIC DNA]</scope>
    <source>
        <strain evidence="1 2">NBRC 102420</strain>
    </source>
</reference>
<dbReference type="STRING" id="1115515.EV102420_11_00340"/>
<accession>A0A090V5C8</accession>
<dbReference type="EMBL" id="BBMZ01000011">
    <property type="protein sequence ID" value="GAL58464.1"/>
    <property type="molecule type" value="Genomic_DNA"/>
</dbReference>
<evidence type="ECO:0000313" key="2">
    <source>
        <dbReference type="Proteomes" id="UP000029462"/>
    </source>
</evidence>
<dbReference type="AlphaFoldDB" id="A0A090V5C8"/>
<protein>
    <submittedName>
        <fullName evidence="1">Uncharacterized protein</fullName>
    </submittedName>
</protein>
<comment type="caution">
    <text evidence="1">The sequence shown here is derived from an EMBL/GenBank/DDBJ whole genome shotgun (WGS) entry which is preliminary data.</text>
</comment>
<sequence length="420" mass="48071">MKNKDSFDNIATLIASSEIKSKDGFVVIKLASPCNNNEKTNLQSSISQIGYLKPDNLFEGDSEIWLDKRASCWDEGDCPFYNNLESLWQRVNNSEKLPGYFYIVSEKLSHLNVSSNKTLLTFNIYFTWKKILQELSDHFANDFYVFFLMNDKGGDKIEIESTLHFLQLPSFSAPTNELNIALSLVQKIDFDDLHKSERCSVMRATLYELTKSMEKDANKLKLLIQLTTAFNKKYSELYEIYTKRYSVNKLLNELDEKSLEFTSKINEFISSSQTKALTIPGALIAVGALAKVDAPLEAIIITSGLWMIKKVNTSSNDVYREAFTALNNRLDNAFKKYLKFHNELEVKQSASVIQKELEVLIKNSCERLKTIDKLASLMFWGGLIYLFIKLSNSHFHQQIMHFFDKALTASLSYLAPYIAP</sequence>
<dbReference type="Proteomes" id="UP000029462">
    <property type="component" value="Unassembled WGS sequence"/>
</dbReference>
<organism evidence="1 2">
    <name type="scientific">Pseudescherichia vulneris NBRC 102420</name>
    <dbReference type="NCBI Taxonomy" id="1115515"/>
    <lineage>
        <taxon>Bacteria</taxon>
        <taxon>Pseudomonadati</taxon>
        <taxon>Pseudomonadota</taxon>
        <taxon>Gammaproteobacteria</taxon>
        <taxon>Enterobacterales</taxon>
        <taxon>Enterobacteriaceae</taxon>
        <taxon>Pseudescherichia</taxon>
    </lineage>
</organism>
<keyword evidence="2" id="KW-1185">Reference proteome</keyword>
<evidence type="ECO:0000313" key="1">
    <source>
        <dbReference type="EMBL" id="GAL58464.1"/>
    </source>
</evidence>
<proteinExistence type="predicted"/>
<gene>
    <name evidence="1" type="ORF">EV102420_11_00340</name>
</gene>
<dbReference type="eggNOG" id="ENOG50334GE">
    <property type="taxonomic scope" value="Bacteria"/>
</dbReference>
<name>A0A090V5C8_PSEVU</name>
<dbReference type="RefSeq" id="WP_052512352.1">
    <property type="nucleotide sequence ID" value="NZ_BBMZ01000011.1"/>
</dbReference>